<comment type="function">
    <text evidence="9">NADPH-dependent reductase which is a central component of the cytosolic iron-sulfur (Fe-S) protein assembly (CIA) machinery. Transfers electrons from NADPH via its FAD and FMN prosthetic groups to the [2Fe-2S] cluster of DRE2, another key component of the CIA machinery. In turn, this reduced cluster provides electrons for assembly of cytosolic iron-sulfur cluster proteins. Positively controls H(2)O(2)-induced cell death.</text>
</comment>
<feature type="binding site" evidence="9">
    <location>
        <position position="696"/>
    </location>
    <ligand>
        <name>FAD</name>
        <dbReference type="ChEBI" id="CHEBI:57692"/>
    </ligand>
</feature>
<dbReference type="InterPro" id="IPR001094">
    <property type="entry name" value="Flavdoxin-like"/>
</dbReference>
<dbReference type="GO" id="GO:0005739">
    <property type="term" value="C:mitochondrion"/>
    <property type="evidence" value="ECO:0007669"/>
    <property type="project" value="UniProtKB-SubCell"/>
</dbReference>
<dbReference type="GO" id="GO:0016651">
    <property type="term" value="F:oxidoreductase activity, acting on NAD(P)H"/>
    <property type="evidence" value="ECO:0007669"/>
    <property type="project" value="UniProtKB-UniRule"/>
</dbReference>
<comment type="catalytic activity">
    <reaction evidence="9">
        <text>2 oxidized [2Fe-2S]-[protein] + NADPH = 2 reduced [2Fe-2S]-[protein] + NADP(+) + H(+)</text>
        <dbReference type="Rhea" id="RHEA:67716"/>
        <dbReference type="Rhea" id="RHEA-COMP:17327"/>
        <dbReference type="Rhea" id="RHEA-COMP:17328"/>
        <dbReference type="ChEBI" id="CHEBI:15378"/>
        <dbReference type="ChEBI" id="CHEBI:33737"/>
        <dbReference type="ChEBI" id="CHEBI:33738"/>
        <dbReference type="ChEBI" id="CHEBI:57783"/>
        <dbReference type="ChEBI" id="CHEBI:58349"/>
    </reaction>
</comment>
<dbReference type="Pfam" id="PF00258">
    <property type="entry name" value="Flavodoxin_1"/>
    <property type="match status" value="1"/>
</dbReference>
<dbReference type="SUPFAM" id="SSF52343">
    <property type="entry name" value="Ferredoxin reductase-like, C-terminal NADP-linked domain"/>
    <property type="match status" value="1"/>
</dbReference>
<organism evidence="13 14">
    <name type="scientific">Friedmanniomyces endolithicus</name>
    <dbReference type="NCBI Taxonomy" id="329885"/>
    <lineage>
        <taxon>Eukaryota</taxon>
        <taxon>Fungi</taxon>
        <taxon>Dikarya</taxon>
        <taxon>Ascomycota</taxon>
        <taxon>Pezizomycotina</taxon>
        <taxon>Dothideomycetes</taxon>
        <taxon>Dothideomycetidae</taxon>
        <taxon>Mycosphaerellales</taxon>
        <taxon>Teratosphaeriaceae</taxon>
        <taxon>Friedmanniomyces</taxon>
    </lineage>
</organism>
<dbReference type="GO" id="GO:0010181">
    <property type="term" value="F:FMN binding"/>
    <property type="evidence" value="ECO:0007669"/>
    <property type="project" value="UniProtKB-UniRule"/>
</dbReference>
<dbReference type="GO" id="GO:0050661">
    <property type="term" value="F:NADP binding"/>
    <property type="evidence" value="ECO:0007669"/>
    <property type="project" value="UniProtKB-UniRule"/>
</dbReference>
<dbReference type="PRINTS" id="PR00371">
    <property type="entry name" value="FPNCR"/>
</dbReference>
<keyword evidence="9" id="KW-0496">Mitochondrion</keyword>
<name>A0AAN6KY24_9PEZI</name>
<dbReference type="InterPro" id="IPR001709">
    <property type="entry name" value="Flavoprot_Pyr_Nucl_cyt_Rdtase"/>
</dbReference>
<dbReference type="HAMAP" id="MF_03178">
    <property type="entry name" value="NDOR1"/>
    <property type="match status" value="1"/>
</dbReference>
<dbReference type="Gene3D" id="2.40.30.10">
    <property type="entry name" value="Translation factors"/>
    <property type="match status" value="1"/>
</dbReference>
<dbReference type="PROSITE" id="PS51384">
    <property type="entry name" value="FAD_FR"/>
    <property type="match status" value="1"/>
</dbReference>
<dbReference type="InterPro" id="IPR023173">
    <property type="entry name" value="NADPH_Cyt_P450_Rdtase_alpha"/>
</dbReference>
<dbReference type="AlphaFoldDB" id="A0AAN6KY24"/>
<keyword evidence="7 9" id="KW-0521">NADP</keyword>
<dbReference type="SUPFAM" id="SSF52218">
    <property type="entry name" value="Flavoproteins"/>
    <property type="match status" value="1"/>
</dbReference>
<dbReference type="GO" id="GO:0016226">
    <property type="term" value="P:iron-sulfur cluster assembly"/>
    <property type="evidence" value="ECO:0007669"/>
    <property type="project" value="UniProtKB-UniRule"/>
</dbReference>
<dbReference type="GO" id="GO:0160246">
    <property type="term" value="F:NADPH-iron-sulfur [2Fe-2S] protein oxidoreductase activity"/>
    <property type="evidence" value="ECO:0007669"/>
    <property type="project" value="InterPro"/>
</dbReference>
<dbReference type="EC" id="1.18.1.-" evidence="9"/>
<evidence type="ECO:0000256" key="7">
    <source>
        <dbReference type="ARBA" id="ARBA00022857"/>
    </source>
</evidence>
<dbReference type="InterPro" id="IPR017938">
    <property type="entry name" value="Riboflavin_synthase-like_b-brl"/>
</dbReference>
<dbReference type="PRINTS" id="PR00369">
    <property type="entry name" value="FLAVODOXIN"/>
</dbReference>
<comment type="subcellular location">
    <subcellularLocation>
        <location evidence="9">Cytoplasm</location>
    </subcellularLocation>
    <subcellularLocation>
        <location evidence="9">Mitochondrion</location>
    </subcellularLocation>
    <text evidence="9">Relocalizes to mitochondria after H(2)O(2) exposure.</text>
</comment>
<comment type="caution">
    <text evidence="9">Lacks conserved residue(s) required for the propagation of feature annotation.</text>
</comment>
<evidence type="ECO:0000259" key="12">
    <source>
        <dbReference type="PROSITE" id="PS51384"/>
    </source>
</evidence>
<comment type="similarity">
    <text evidence="9">In the C-terminal section; belongs to the flavoprotein pyridine nucleotide cytochrome reductase family.</text>
</comment>
<keyword evidence="4 9" id="KW-0285">Flavoprotein</keyword>
<evidence type="ECO:0000313" key="14">
    <source>
        <dbReference type="Proteomes" id="UP001175353"/>
    </source>
</evidence>
<feature type="region of interest" description="Disordered" evidence="10">
    <location>
        <begin position="342"/>
        <end position="361"/>
    </location>
</feature>
<dbReference type="GO" id="GO:0050660">
    <property type="term" value="F:flavin adenine dinucleotide binding"/>
    <property type="evidence" value="ECO:0007669"/>
    <property type="project" value="UniProtKB-UniRule"/>
</dbReference>
<proteinExistence type="inferred from homology"/>
<accession>A0AAN6KY24</accession>
<dbReference type="Gene3D" id="1.20.990.10">
    <property type="entry name" value="NADPH-cytochrome p450 Reductase, Chain A, domain 3"/>
    <property type="match status" value="1"/>
</dbReference>
<reference evidence="13" key="1">
    <citation type="submission" date="2023-06" db="EMBL/GenBank/DDBJ databases">
        <title>Black Yeasts Isolated from many extreme environments.</title>
        <authorList>
            <person name="Coleine C."/>
            <person name="Stajich J.E."/>
            <person name="Selbmann L."/>
        </authorList>
    </citation>
    <scope>NUCLEOTIDE SEQUENCE</scope>
    <source>
        <strain evidence="13">CCFEE 5200</strain>
    </source>
</reference>
<dbReference type="Gene3D" id="3.40.50.80">
    <property type="entry name" value="Nucleotide-binding domain of ferredoxin-NADP reductase (FNR) module"/>
    <property type="match status" value="1"/>
</dbReference>
<dbReference type="PROSITE" id="PS50902">
    <property type="entry name" value="FLAVODOXIN_LIKE"/>
    <property type="match status" value="1"/>
</dbReference>
<evidence type="ECO:0000256" key="5">
    <source>
        <dbReference type="ARBA" id="ARBA00022643"/>
    </source>
</evidence>
<dbReference type="Gene3D" id="3.40.50.360">
    <property type="match status" value="1"/>
</dbReference>
<evidence type="ECO:0000313" key="13">
    <source>
        <dbReference type="EMBL" id="KAK1009244.1"/>
    </source>
</evidence>
<dbReference type="InterPro" id="IPR017927">
    <property type="entry name" value="FAD-bd_FR_type"/>
</dbReference>
<evidence type="ECO:0000256" key="10">
    <source>
        <dbReference type="SAM" id="MobiDB-lite"/>
    </source>
</evidence>
<protein>
    <recommendedName>
        <fullName evidence="9">NADPH-dependent diflavin oxidoreductase 1</fullName>
        <ecNumber evidence="9">1.18.1.-</ecNumber>
    </recommendedName>
    <alternativeName>
        <fullName evidence="9">NADPH-dependent FMN and FAD-containing oxidoreductase</fullName>
    </alternativeName>
</protein>
<dbReference type="Proteomes" id="UP001175353">
    <property type="component" value="Unassembled WGS sequence"/>
</dbReference>
<feature type="binding site" evidence="9">
    <location>
        <begin position="613"/>
        <end position="614"/>
    </location>
    <ligand>
        <name>NADP(+)</name>
        <dbReference type="ChEBI" id="CHEBI:58349"/>
    </ligand>
</feature>
<feature type="compositionally biased region" description="Low complexity" evidence="10">
    <location>
        <begin position="343"/>
        <end position="353"/>
    </location>
</feature>
<comment type="cofactor">
    <cofactor evidence="2 9">
        <name>FAD</name>
        <dbReference type="ChEBI" id="CHEBI:57692"/>
    </cofactor>
</comment>
<feature type="binding site" evidence="9">
    <location>
        <begin position="94"/>
        <end position="97"/>
    </location>
    <ligand>
        <name>FMN</name>
        <dbReference type="ChEBI" id="CHEBI:58210"/>
    </ligand>
</feature>
<feature type="binding site" evidence="9">
    <location>
        <position position="168"/>
    </location>
    <ligand>
        <name>FMN</name>
        <dbReference type="ChEBI" id="CHEBI:58210"/>
    </ligand>
</feature>
<dbReference type="FunFam" id="3.40.50.80:FF:000032">
    <property type="entry name" value="NADPH-dependent diflavin oxidoreductase 1"/>
    <property type="match status" value="1"/>
</dbReference>
<dbReference type="SUPFAM" id="SSF63380">
    <property type="entry name" value="Riboflavin synthase domain-like"/>
    <property type="match status" value="1"/>
</dbReference>
<feature type="binding site" evidence="9">
    <location>
        <begin position="47"/>
        <end position="52"/>
    </location>
    <ligand>
        <name>FMN</name>
        <dbReference type="ChEBI" id="CHEBI:58210"/>
    </ligand>
</feature>
<dbReference type="PANTHER" id="PTHR19384">
    <property type="entry name" value="NITRIC OXIDE SYNTHASE-RELATED"/>
    <property type="match status" value="1"/>
</dbReference>
<feature type="binding site" evidence="9">
    <location>
        <begin position="505"/>
        <end position="508"/>
    </location>
    <ligand>
        <name>FAD</name>
        <dbReference type="ChEBI" id="CHEBI:57692"/>
    </ligand>
</feature>
<dbReference type="InterPro" id="IPR029039">
    <property type="entry name" value="Flavoprotein-like_sf"/>
</dbReference>
<evidence type="ECO:0000259" key="11">
    <source>
        <dbReference type="PROSITE" id="PS50902"/>
    </source>
</evidence>
<comment type="subunit">
    <text evidence="9">Interacts with DRE2; as part of the cytosolic iron-sulfur (Fe-S) protein assembly (CIA) machinery.</text>
</comment>
<evidence type="ECO:0000256" key="1">
    <source>
        <dbReference type="ARBA" id="ARBA00001917"/>
    </source>
</evidence>
<dbReference type="GO" id="GO:0005829">
    <property type="term" value="C:cytosol"/>
    <property type="evidence" value="ECO:0007669"/>
    <property type="project" value="TreeGrafter"/>
</dbReference>
<comment type="caution">
    <text evidence="13">The sequence shown here is derived from an EMBL/GenBank/DDBJ whole genome shotgun (WGS) entry which is preliminary data.</text>
</comment>
<feature type="domain" description="Flavodoxin-like" evidence="11">
    <location>
        <begin position="41"/>
        <end position="186"/>
    </location>
</feature>
<evidence type="ECO:0000256" key="8">
    <source>
        <dbReference type="ARBA" id="ARBA00023002"/>
    </source>
</evidence>
<dbReference type="InterPro" id="IPR008254">
    <property type="entry name" value="Flavodoxin/NO_synth"/>
</dbReference>
<dbReference type="Pfam" id="PF00667">
    <property type="entry name" value="FAD_binding_1"/>
    <property type="match status" value="1"/>
</dbReference>
<keyword evidence="14" id="KW-1185">Reference proteome</keyword>
<dbReference type="PANTHER" id="PTHR19384:SF10">
    <property type="entry name" value="NADPH-DEPENDENT DIFLAVIN OXIDOREDUCTASE 1"/>
    <property type="match status" value="1"/>
</dbReference>
<feature type="binding site" evidence="9">
    <location>
        <begin position="462"/>
        <end position="465"/>
    </location>
    <ligand>
        <name>FAD</name>
        <dbReference type="ChEBI" id="CHEBI:57692"/>
    </ligand>
</feature>
<keyword evidence="8 9" id="KW-0560">Oxidoreductase</keyword>
<feature type="binding site" evidence="9">
    <location>
        <begin position="620"/>
        <end position="624"/>
    </location>
    <ligand>
        <name>NADP(+)</name>
        <dbReference type="ChEBI" id="CHEBI:58349"/>
    </ligand>
</feature>
<evidence type="ECO:0000256" key="4">
    <source>
        <dbReference type="ARBA" id="ARBA00022630"/>
    </source>
</evidence>
<sequence>MARIATRAQQLKKAFQSERQHFHRRIKQRHRPIQHDATRTALILYGSETGNAQDIAEEVARTTERLRFNTTVLDLDSVSLRDLVKPTLVILVVSTTGQGEFPQNARLFWRRLLSGALKAGVTLRKVRFASFGLGDSGYAQFNVAHRMLHSRMVQLGAKVVCERGEGNEQHSEGHSAGFRAWVVALRERLLEVFPLDDGVLPIAEDAFLEPKWKLNVVRERQGEGEADDGACLNGAVNLPPSIPHEATNGTTFPAQIVRMEDAPSTDLIPVKGAYTATLLSNKRVTAPDHFQDVRLLDLRIDEAYEYYPGAVAVLYPKNFPQDVQAFIDLMAWQDIADEPLTLTPTTSSQASNAPPSPSPLRHLDLSHTPLTLRYLLTNVIDIMSIPRRSFFANLLHFANSHHPDALYQKARLLELANPDLIDELWDYTTRPKRTILEALQDFTTLRIPYQYALTTLPLIKGRQFSIASGGALKHPSQGHGQTKLELLVAIANPPSPIIKYRPRHGVCTRYIASLQPNQLLTIGLQPGYLDVSPAELAAPVLMIGPGTGVAPMRAMIYQRLAWAAETGCRPVGNRLEGDLLVFGCRSSTADYYFEDEWRDLGEGEGLEVLTAFSREAGREKMYVQDVLRRAGERVFELVVKREGRVYVCGSSGAMPKGVREALLDVLVECGEGMGREGAEGYVEGMERGGRWKQETW</sequence>
<feature type="binding site" evidence="9">
    <location>
        <position position="547"/>
    </location>
    <ligand>
        <name>NADP(+)</name>
        <dbReference type="ChEBI" id="CHEBI:58349"/>
    </ligand>
</feature>
<dbReference type="InterPro" id="IPR003097">
    <property type="entry name" value="CysJ-like_FAD-binding"/>
</dbReference>
<keyword evidence="3 9" id="KW-0963">Cytoplasm</keyword>
<keyword evidence="6 9" id="KW-0274">FAD</keyword>
<dbReference type="InterPro" id="IPR028879">
    <property type="entry name" value="NDOR1"/>
</dbReference>
<dbReference type="Pfam" id="PF00175">
    <property type="entry name" value="NAD_binding_1"/>
    <property type="match status" value="1"/>
</dbReference>
<comment type="similarity">
    <text evidence="9">Belongs to the NADPH-dependent diflavin oxidoreductase NDOR1 family.</text>
</comment>
<comment type="cofactor">
    <cofactor evidence="1 9">
        <name>FMN</name>
        <dbReference type="ChEBI" id="CHEBI:58210"/>
    </cofactor>
</comment>
<gene>
    <name evidence="13" type="primary">TAH18_1</name>
    <name evidence="9" type="synonym">TAH18</name>
    <name evidence="13" type="ORF">LTR91_002894</name>
</gene>
<dbReference type="InterPro" id="IPR001433">
    <property type="entry name" value="OxRdtase_FAD/NAD-bd"/>
</dbReference>
<keyword evidence="5 9" id="KW-0288">FMN</keyword>
<comment type="similarity">
    <text evidence="9">In the N-terminal section; belongs to the flavodoxin family.</text>
</comment>
<evidence type="ECO:0000256" key="6">
    <source>
        <dbReference type="ARBA" id="ARBA00022827"/>
    </source>
</evidence>
<evidence type="ECO:0000256" key="3">
    <source>
        <dbReference type="ARBA" id="ARBA00022490"/>
    </source>
</evidence>
<feature type="domain" description="FAD-binding FR-type" evidence="12">
    <location>
        <begin position="271"/>
        <end position="533"/>
    </location>
</feature>
<evidence type="ECO:0000256" key="2">
    <source>
        <dbReference type="ARBA" id="ARBA00001974"/>
    </source>
</evidence>
<dbReference type="InterPro" id="IPR039261">
    <property type="entry name" value="FNR_nucleotide-bd"/>
</dbReference>
<dbReference type="EMBL" id="JAUJLE010000014">
    <property type="protein sequence ID" value="KAK1009244.1"/>
    <property type="molecule type" value="Genomic_DNA"/>
</dbReference>
<evidence type="ECO:0000256" key="9">
    <source>
        <dbReference type="HAMAP-Rule" id="MF_03178"/>
    </source>
</evidence>